<feature type="transmembrane region" description="Helical" evidence="9">
    <location>
        <begin position="119"/>
        <end position="140"/>
    </location>
</feature>
<dbReference type="Proteomes" id="UP000030907">
    <property type="component" value="Chromosome"/>
</dbReference>
<dbReference type="InterPro" id="IPR010065">
    <property type="entry name" value="AA_ABC_transptr_permease_3TM"/>
</dbReference>
<feature type="domain" description="ABC transmembrane type-1" evidence="10">
    <location>
        <begin position="77"/>
        <end position="353"/>
    </location>
</feature>
<keyword evidence="3 9" id="KW-0813">Transport</keyword>
<evidence type="ECO:0000256" key="5">
    <source>
        <dbReference type="ARBA" id="ARBA00022692"/>
    </source>
</evidence>
<dbReference type="Gene3D" id="1.10.3720.10">
    <property type="entry name" value="MetI-like"/>
    <property type="match status" value="3"/>
</dbReference>
<evidence type="ECO:0000256" key="7">
    <source>
        <dbReference type="ARBA" id="ARBA00022989"/>
    </source>
</evidence>
<feature type="transmembrane region" description="Helical" evidence="9">
    <location>
        <begin position="403"/>
        <end position="426"/>
    </location>
</feature>
<comment type="subcellular location">
    <subcellularLocation>
        <location evidence="1">Cell inner membrane</location>
        <topology evidence="1">Multi-pass membrane protein</topology>
    </subcellularLocation>
    <subcellularLocation>
        <location evidence="9">Cell membrane</location>
        <topology evidence="9">Multi-pass membrane protein</topology>
    </subcellularLocation>
</comment>
<dbReference type="CDD" id="cd06261">
    <property type="entry name" value="TM_PBP2"/>
    <property type="match status" value="2"/>
</dbReference>
<feature type="transmembrane region" description="Helical" evidence="9">
    <location>
        <begin position="469"/>
        <end position="488"/>
    </location>
</feature>
<keyword evidence="5 9" id="KW-0812">Transmembrane</keyword>
<feature type="transmembrane region" description="Helical" evidence="9">
    <location>
        <begin position="529"/>
        <end position="549"/>
    </location>
</feature>
<evidence type="ECO:0000256" key="2">
    <source>
        <dbReference type="ARBA" id="ARBA00010072"/>
    </source>
</evidence>
<keyword evidence="7 9" id="KW-1133">Transmembrane helix</keyword>
<gene>
    <name evidence="11" type="ORF">SKP52_22995</name>
</gene>
<reference evidence="11 12" key="1">
    <citation type="journal article" date="2015" name="Int. J. Syst. Evol. Microbiol.">
        <title>Description of Sphingopyxis fribergensis sp. nov. - a soil bacterium with the ability to degrade styrene and phenylacetic acid.</title>
        <authorList>
            <person name="Oelschlagel M."/>
            <person name="Ruckert C."/>
            <person name="Kalinowski J."/>
            <person name="Schmidt G."/>
            <person name="Schlomann M."/>
            <person name="Tischler D."/>
        </authorList>
    </citation>
    <scope>NUCLEOTIDE SEQUENCE [LARGE SCALE GENOMIC DNA]</scope>
    <source>
        <strain evidence="11 12">Kp5.2</strain>
    </source>
</reference>
<dbReference type="STRING" id="1515612.SKP52_22995"/>
<keyword evidence="6" id="KW-0029">Amino-acid transport</keyword>
<dbReference type="InterPro" id="IPR000515">
    <property type="entry name" value="MetI-like"/>
</dbReference>
<keyword evidence="8 9" id="KW-0472">Membrane</keyword>
<evidence type="ECO:0000256" key="4">
    <source>
        <dbReference type="ARBA" id="ARBA00022475"/>
    </source>
</evidence>
<feature type="domain" description="ABC transmembrane type-1" evidence="10">
    <location>
        <begin position="525"/>
        <end position="719"/>
    </location>
</feature>
<accession>A0A0A7PN64</accession>
<dbReference type="RefSeq" id="WP_228383750.1">
    <property type="nucleotide sequence ID" value="NZ_CP009122.1"/>
</dbReference>
<dbReference type="GO" id="GO:0022857">
    <property type="term" value="F:transmembrane transporter activity"/>
    <property type="evidence" value="ECO:0007669"/>
    <property type="project" value="InterPro"/>
</dbReference>
<feature type="transmembrane region" description="Helical" evidence="9">
    <location>
        <begin position="69"/>
        <end position="98"/>
    </location>
</feature>
<evidence type="ECO:0000259" key="10">
    <source>
        <dbReference type="PROSITE" id="PS50928"/>
    </source>
</evidence>
<protein>
    <submittedName>
        <fullName evidence="11">Amino acid ABC transporter permease</fullName>
    </submittedName>
</protein>
<evidence type="ECO:0000256" key="6">
    <source>
        <dbReference type="ARBA" id="ARBA00022970"/>
    </source>
</evidence>
<evidence type="ECO:0000256" key="3">
    <source>
        <dbReference type="ARBA" id="ARBA00022448"/>
    </source>
</evidence>
<evidence type="ECO:0000256" key="9">
    <source>
        <dbReference type="RuleBase" id="RU363032"/>
    </source>
</evidence>
<dbReference type="InterPro" id="IPR035906">
    <property type="entry name" value="MetI-like_sf"/>
</dbReference>
<sequence>MTHKHRRLAIAALPWLLIAGGLVVAYGLFATLADNLADRNIRTGFGFLFDRAGFAIGETLIAYAPGDSYAAALAVGLLNTLLISALGIIFSTLLGLAVCMARLSSNWLLARLSGLYIELVRNIPLLLQMFVWYAALLFGLPGPGPGAVGPFDLDNRGLHLPALSLADPGRPVFLIAIVACAILLGAVRRGAVRTRTALAFAGISLVPLLLWGGIDLPRAGRFGTVGGLSLSTEFLTLVASLSVYASAYLAEIFRGAILAVPAGQSEAAKALGLSPAQTMGRIVMPQALRIAIPPMTSWHLNTIKNSSLGVAIGYPEFVSVVDTVISQTGQAIEGVGLIVATFLLLSLSLSFVTDRYARRLGWSAAGQPGRSIQSSPLEPFPLRSVAAWPSWMRRNLFKGWRQSILTIAILAMTAAFVGRGLSWLLFDATFAGGAADCRLASGACWPFLRENARLILFGTYPEAEQWRSAAAAAALLSCLAFSFVPRFWRSRLGLVWLGAIAVAVLLLRGGFAGLPYVPMEKWSGLPVTLLLASLAVVGAFPLAILLAFGRRSMRRGVRWPSIAFIELVRGTPLIGVLFLAAVLFPLFVPSYLSIDSLPRVQIALILFTAAYMAEVIRGGLLAIPVGQAEAAHALGLTKWQTRRHILLPQALKVSVPGLVNTSISEVKNTTLVLIVGVFDLLQTTRLSYVEAQWRPYFAEAYLFTGAIFFFLCFSLSRLSMKIERKLNYAG</sequence>
<dbReference type="NCBIfam" id="TIGR01726">
    <property type="entry name" value="HEQRo_perm_3TM"/>
    <property type="match status" value="2"/>
</dbReference>
<feature type="transmembrane region" description="Helical" evidence="9">
    <location>
        <begin position="570"/>
        <end position="588"/>
    </location>
</feature>
<organism evidence="11 12">
    <name type="scientific">Sphingopyxis fribergensis</name>
    <dbReference type="NCBI Taxonomy" id="1515612"/>
    <lineage>
        <taxon>Bacteria</taxon>
        <taxon>Pseudomonadati</taxon>
        <taxon>Pseudomonadota</taxon>
        <taxon>Alphaproteobacteria</taxon>
        <taxon>Sphingomonadales</taxon>
        <taxon>Sphingomonadaceae</taxon>
        <taxon>Sphingopyxis</taxon>
    </lineage>
</organism>
<name>A0A0A7PN64_9SPHN</name>
<keyword evidence="12" id="KW-1185">Reference proteome</keyword>
<dbReference type="HOGENOM" id="CLU_385278_0_0_5"/>
<proteinExistence type="inferred from homology"/>
<dbReference type="EMBL" id="CP009122">
    <property type="protein sequence ID" value="AJA11444.1"/>
    <property type="molecule type" value="Genomic_DNA"/>
</dbReference>
<feature type="transmembrane region" description="Helical" evidence="9">
    <location>
        <begin position="495"/>
        <end position="517"/>
    </location>
</feature>
<comment type="similarity">
    <text evidence="2">Belongs to the binding-protein-dependent transport system permease family. HisMQ subfamily.</text>
</comment>
<dbReference type="PROSITE" id="PS50928">
    <property type="entry name" value="ABC_TM1"/>
    <property type="match status" value="2"/>
</dbReference>
<evidence type="ECO:0000256" key="1">
    <source>
        <dbReference type="ARBA" id="ARBA00004429"/>
    </source>
</evidence>
<evidence type="ECO:0000313" key="11">
    <source>
        <dbReference type="EMBL" id="AJA11444.1"/>
    </source>
</evidence>
<evidence type="ECO:0000313" key="12">
    <source>
        <dbReference type="Proteomes" id="UP000030907"/>
    </source>
</evidence>
<dbReference type="PANTHER" id="PTHR30614">
    <property type="entry name" value="MEMBRANE COMPONENT OF AMINO ACID ABC TRANSPORTER"/>
    <property type="match status" value="1"/>
</dbReference>
<dbReference type="AlphaFoldDB" id="A0A0A7PN64"/>
<dbReference type="PANTHER" id="PTHR30614:SF37">
    <property type="entry name" value="AMINO-ACID ABC TRANSPORTER PERMEASE PROTEIN YHDX-RELATED"/>
    <property type="match status" value="1"/>
</dbReference>
<evidence type="ECO:0000256" key="8">
    <source>
        <dbReference type="ARBA" id="ARBA00023136"/>
    </source>
</evidence>
<dbReference type="GO" id="GO:0006865">
    <property type="term" value="P:amino acid transport"/>
    <property type="evidence" value="ECO:0007669"/>
    <property type="project" value="UniProtKB-KW"/>
</dbReference>
<dbReference type="GO" id="GO:0043190">
    <property type="term" value="C:ATP-binding cassette (ABC) transporter complex"/>
    <property type="evidence" value="ECO:0007669"/>
    <property type="project" value="InterPro"/>
</dbReference>
<dbReference type="KEGG" id="sphk:SKP52_22995"/>
<feature type="transmembrane region" description="Helical" evidence="9">
    <location>
        <begin position="169"/>
        <end position="187"/>
    </location>
</feature>
<feature type="transmembrane region" description="Helical" evidence="9">
    <location>
        <begin position="196"/>
        <end position="214"/>
    </location>
</feature>
<keyword evidence="4" id="KW-1003">Cell membrane</keyword>
<dbReference type="SUPFAM" id="SSF161098">
    <property type="entry name" value="MetI-like"/>
    <property type="match status" value="3"/>
</dbReference>
<dbReference type="InterPro" id="IPR043429">
    <property type="entry name" value="ArtM/GltK/GlnP/TcyL/YhdX-like"/>
</dbReference>
<dbReference type="Pfam" id="PF00528">
    <property type="entry name" value="BPD_transp_1"/>
    <property type="match status" value="2"/>
</dbReference>
<feature type="transmembrane region" description="Helical" evidence="9">
    <location>
        <begin position="700"/>
        <end position="718"/>
    </location>
</feature>